<dbReference type="AlphaFoldDB" id="A0A5B8M921"/>
<dbReference type="Pfam" id="PF03466">
    <property type="entry name" value="LysR_substrate"/>
    <property type="match status" value="1"/>
</dbReference>
<dbReference type="PANTHER" id="PTHR30346">
    <property type="entry name" value="TRANSCRIPTIONAL DUAL REGULATOR HCAR-RELATED"/>
    <property type="match status" value="1"/>
</dbReference>
<sequence>MPFRLAYVRGVTPAKWARIWGERMRRVPLDLVLVEQPDQERVLRGGEADMALVRLPIDRDGLHAIPLYEERAVVVVPKDHAIAAADEVTEAEVVELAGPVHPFDPAVDDALALVAAGVGSIVLPQSVARLHARRDLVARPVADAEPTRIALAWLSDPAPGRTDSEQYRIDTFIGIVRGRTANSSRG</sequence>
<protein>
    <submittedName>
        <fullName evidence="6">LysR family transcriptional regulator substrate-binding protein</fullName>
    </submittedName>
</protein>
<dbReference type="OrthoDB" id="3388207at2"/>
<evidence type="ECO:0000256" key="2">
    <source>
        <dbReference type="ARBA" id="ARBA00023015"/>
    </source>
</evidence>
<dbReference type="Gene3D" id="3.40.190.290">
    <property type="match status" value="1"/>
</dbReference>
<evidence type="ECO:0000256" key="1">
    <source>
        <dbReference type="ARBA" id="ARBA00009437"/>
    </source>
</evidence>
<keyword evidence="3" id="KW-0238">DNA-binding</keyword>
<evidence type="ECO:0000313" key="7">
    <source>
        <dbReference type="Proteomes" id="UP000320216"/>
    </source>
</evidence>
<dbReference type="Gene3D" id="3.40.190.10">
    <property type="entry name" value="Periplasmic binding protein-like II"/>
    <property type="match status" value="1"/>
</dbReference>
<evidence type="ECO:0000259" key="5">
    <source>
        <dbReference type="Pfam" id="PF03466"/>
    </source>
</evidence>
<dbReference type="GO" id="GO:0003700">
    <property type="term" value="F:DNA-binding transcription factor activity"/>
    <property type="evidence" value="ECO:0007669"/>
    <property type="project" value="TreeGrafter"/>
</dbReference>
<dbReference type="GO" id="GO:0032993">
    <property type="term" value="C:protein-DNA complex"/>
    <property type="evidence" value="ECO:0007669"/>
    <property type="project" value="TreeGrafter"/>
</dbReference>
<proteinExistence type="inferred from homology"/>
<name>A0A5B8M921_9MICO</name>
<evidence type="ECO:0000256" key="3">
    <source>
        <dbReference type="ARBA" id="ARBA00023125"/>
    </source>
</evidence>
<dbReference type="InterPro" id="IPR005119">
    <property type="entry name" value="LysR_subst-bd"/>
</dbReference>
<keyword evidence="2" id="KW-0805">Transcription regulation</keyword>
<accession>A0A5B8M921</accession>
<dbReference type="GO" id="GO:0003677">
    <property type="term" value="F:DNA binding"/>
    <property type="evidence" value="ECO:0007669"/>
    <property type="project" value="UniProtKB-KW"/>
</dbReference>
<dbReference type="CDD" id="cd05466">
    <property type="entry name" value="PBP2_LTTR_substrate"/>
    <property type="match status" value="1"/>
</dbReference>
<dbReference type="Proteomes" id="UP000320216">
    <property type="component" value="Chromosome"/>
</dbReference>
<dbReference type="PANTHER" id="PTHR30346:SF0">
    <property type="entry name" value="HCA OPERON TRANSCRIPTIONAL ACTIVATOR HCAR"/>
    <property type="match status" value="1"/>
</dbReference>
<reference evidence="6 7" key="1">
    <citation type="submission" date="2019-07" db="EMBL/GenBank/DDBJ databases">
        <title>Full genome sequence of Humibacter sp. WJ7-1.</title>
        <authorList>
            <person name="Im W.-T."/>
        </authorList>
    </citation>
    <scope>NUCLEOTIDE SEQUENCE [LARGE SCALE GENOMIC DNA]</scope>
    <source>
        <strain evidence="6 7">WJ7-1</strain>
    </source>
</reference>
<comment type="similarity">
    <text evidence="1">Belongs to the LysR transcriptional regulatory family.</text>
</comment>
<feature type="domain" description="LysR substrate-binding" evidence="5">
    <location>
        <begin position="22"/>
        <end position="93"/>
    </location>
</feature>
<dbReference type="SUPFAM" id="SSF53850">
    <property type="entry name" value="Periplasmic binding protein-like II"/>
    <property type="match status" value="1"/>
</dbReference>
<dbReference type="EMBL" id="CP042305">
    <property type="protein sequence ID" value="QDZ16759.1"/>
    <property type="molecule type" value="Genomic_DNA"/>
</dbReference>
<gene>
    <name evidence="6" type="ORF">FPZ11_07015</name>
</gene>
<evidence type="ECO:0000313" key="6">
    <source>
        <dbReference type="EMBL" id="QDZ16759.1"/>
    </source>
</evidence>
<dbReference type="KEGG" id="huw:FPZ11_07015"/>
<keyword evidence="7" id="KW-1185">Reference proteome</keyword>
<evidence type="ECO:0000256" key="4">
    <source>
        <dbReference type="ARBA" id="ARBA00023163"/>
    </source>
</evidence>
<keyword evidence="4" id="KW-0804">Transcription</keyword>
<organism evidence="6 7">
    <name type="scientific">Humibacter ginsenosidimutans</name>
    <dbReference type="NCBI Taxonomy" id="2599293"/>
    <lineage>
        <taxon>Bacteria</taxon>
        <taxon>Bacillati</taxon>
        <taxon>Actinomycetota</taxon>
        <taxon>Actinomycetes</taxon>
        <taxon>Micrococcales</taxon>
        <taxon>Microbacteriaceae</taxon>
        <taxon>Humibacter</taxon>
    </lineage>
</organism>